<dbReference type="PANTHER" id="PTHR22891">
    <property type="entry name" value="EUKARYOTIC TRANSLATION INITIATION FACTOR 2C"/>
    <property type="match status" value="1"/>
</dbReference>
<dbReference type="OrthoDB" id="10252740at2759"/>
<dbReference type="InterPro" id="IPR036397">
    <property type="entry name" value="RNaseH_sf"/>
</dbReference>
<dbReference type="InterPro" id="IPR003165">
    <property type="entry name" value="Piwi"/>
</dbReference>
<keyword evidence="1" id="KW-1133">Transmembrane helix</keyword>
<dbReference type="Proteomes" id="UP000828251">
    <property type="component" value="Unassembled WGS sequence"/>
</dbReference>
<dbReference type="Gene3D" id="3.30.420.10">
    <property type="entry name" value="Ribonuclease H-like superfamily/Ribonuclease H"/>
    <property type="match status" value="1"/>
</dbReference>
<feature type="transmembrane region" description="Helical" evidence="1">
    <location>
        <begin position="164"/>
        <end position="186"/>
    </location>
</feature>
<keyword evidence="1" id="KW-0812">Transmembrane</keyword>
<accession>A0A9D3VTB2</accession>
<dbReference type="Pfam" id="PF02171">
    <property type="entry name" value="Piwi"/>
    <property type="match status" value="1"/>
</dbReference>
<evidence type="ECO:0000256" key="1">
    <source>
        <dbReference type="SAM" id="Phobius"/>
    </source>
</evidence>
<dbReference type="AlphaFoldDB" id="A0A9D3VTB2"/>
<dbReference type="GO" id="GO:0003676">
    <property type="term" value="F:nucleic acid binding"/>
    <property type="evidence" value="ECO:0007669"/>
    <property type="project" value="InterPro"/>
</dbReference>
<keyword evidence="4" id="KW-1185">Reference proteome</keyword>
<protein>
    <recommendedName>
        <fullName evidence="2">Piwi domain-containing protein</fullName>
    </recommendedName>
</protein>
<name>A0A9D3VTB2_9ROSI</name>
<organism evidence="3 4">
    <name type="scientific">Gossypium stocksii</name>
    <dbReference type="NCBI Taxonomy" id="47602"/>
    <lineage>
        <taxon>Eukaryota</taxon>
        <taxon>Viridiplantae</taxon>
        <taxon>Streptophyta</taxon>
        <taxon>Embryophyta</taxon>
        <taxon>Tracheophyta</taxon>
        <taxon>Spermatophyta</taxon>
        <taxon>Magnoliopsida</taxon>
        <taxon>eudicotyledons</taxon>
        <taxon>Gunneridae</taxon>
        <taxon>Pentapetalae</taxon>
        <taxon>rosids</taxon>
        <taxon>malvids</taxon>
        <taxon>Malvales</taxon>
        <taxon>Malvaceae</taxon>
        <taxon>Malvoideae</taxon>
        <taxon>Gossypium</taxon>
    </lineage>
</organism>
<keyword evidence="1" id="KW-0472">Membrane</keyword>
<evidence type="ECO:0000313" key="4">
    <source>
        <dbReference type="Proteomes" id="UP000828251"/>
    </source>
</evidence>
<evidence type="ECO:0000313" key="3">
    <source>
        <dbReference type="EMBL" id="KAH1092405.1"/>
    </source>
</evidence>
<dbReference type="EMBL" id="JAIQCV010000006">
    <property type="protein sequence ID" value="KAH1092405.1"/>
    <property type="molecule type" value="Genomic_DNA"/>
</dbReference>
<comment type="caution">
    <text evidence="3">The sequence shown here is derived from an EMBL/GenBank/DDBJ whole genome shotgun (WGS) entry which is preliminary data.</text>
</comment>
<dbReference type="SUPFAM" id="SSF53098">
    <property type="entry name" value="Ribonuclease H-like"/>
    <property type="match status" value="1"/>
</dbReference>
<sequence length="224" mass="25567">MDSFEQDENGAAFESLSLPPLMPPDVVPIKVESDAKKIVRHLMGIMREALLDFYTNSGKKNPGQIIIFRDEVSESQFNQVLNKELDQVIEVCKFLDENWNPKFVVIVAQKKQQKTQKKNHTKFFQQGSPDNVLPCTVMDNKVGFLADDLHELVYYLSYMYQRNITAISVGSYLLCLFGSFTIGVIYEICGCFRDIIEPWWGDCFGSTLCTSAFQLKDNVSNFIC</sequence>
<gene>
    <name evidence="3" type="ORF">J1N35_019662</name>
</gene>
<feature type="domain" description="Piwi" evidence="2">
    <location>
        <begin position="50"/>
        <end position="142"/>
    </location>
</feature>
<evidence type="ECO:0000259" key="2">
    <source>
        <dbReference type="PROSITE" id="PS50822"/>
    </source>
</evidence>
<proteinExistence type="predicted"/>
<reference evidence="3 4" key="1">
    <citation type="journal article" date="2021" name="Plant Biotechnol. J.">
        <title>Multi-omics assisted identification of the key and species-specific regulatory components of drought-tolerant mechanisms in Gossypium stocksii.</title>
        <authorList>
            <person name="Yu D."/>
            <person name="Ke L."/>
            <person name="Zhang D."/>
            <person name="Wu Y."/>
            <person name="Sun Y."/>
            <person name="Mei J."/>
            <person name="Sun J."/>
            <person name="Sun Y."/>
        </authorList>
    </citation>
    <scope>NUCLEOTIDE SEQUENCE [LARGE SCALE GENOMIC DNA]</scope>
    <source>
        <strain evidence="4">cv. E1</strain>
        <tissue evidence="3">Leaf</tissue>
    </source>
</reference>
<dbReference type="InterPro" id="IPR012337">
    <property type="entry name" value="RNaseH-like_sf"/>
</dbReference>
<dbReference type="PROSITE" id="PS50822">
    <property type="entry name" value="PIWI"/>
    <property type="match status" value="1"/>
</dbReference>